<dbReference type="Gene3D" id="3.40.50.10540">
    <property type="entry name" value="Crotonobetainyl-coa:carnitine coa-transferase, domain 1"/>
    <property type="match status" value="1"/>
</dbReference>
<accession>X1EUP9</accession>
<dbReference type="InterPro" id="IPR003673">
    <property type="entry name" value="CoA-Trfase_fam_III"/>
</dbReference>
<evidence type="ECO:0000313" key="2">
    <source>
        <dbReference type="EMBL" id="GAH24005.1"/>
    </source>
</evidence>
<sequence>TNIPVRAVKTKDDKYIEVYSPPQRFYEKLALALSQNVEGLEDFPSDPRFADSTKRFENRHALYDIMDKAFLAKTADEWMEILNAADVPCGQVNTLDQAFNSPQVPLRNMVVEIDHPHVGKFRTVGNPIKLSQMKGEFKPSPLLGENSEEILTQMLGYSPDDVEKLRQDKVI</sequence>
<evidence type="ECO:0000256" key="1">
    <source>
        <dbReference type="ARBA" id="ARBA00022679"/>
    </source>
</evidence>
<dbReference type="Pfam" id="PF02515">
    <property type="entry name" value="CoA_transf_3"/>
    <property type="match status" value="1"/>
</dbReference>
<dbReference type="GO" id="GO:0008410">
    <property type="term" value="F:CoA-transferase activity"/>
    <property type="evidence" value="ECO:0007669"/>
    <property type="project" value="TreeGrafter"/>
</dbReference>
<dbReference type="PANTHER" id="PTHR48207">
    <property type="entry name" value="SUCCINATE--HYDROXYMETHYLGLUTARATE COA-TRANSFERASE"/>
    <property type="match status" value="1"/>
</dbReference>
<reference evidence="2" key="1">
    <citation type="journal article" date="2014" name="Front. Microbiol.">
        <title>High frequency of phylogenetically diverse reductive dehalogenase-homologous genes in deep subseafloor sedimentary metagenomes.</title>
        <authorList>
            <person name="Kawai M."/>
            <person name="Futagami T."/>
            <person name="Toyoda A."/>
            <person name="Takaki Y."/>
            <person name="Nishi S."/>
            <person name="Hori S."/>
            <person name="Arai W."/>
            <person name="Tsubouchi T."/>
            <person name="Morono Y."/>
            <person name="Uchiyama I."/>
            <person name="Ito T."/>
            <person name="Fujiyama A."/>
            <person name="Inagaki F."/>
            <person name="Takami H."/>
        </authorList>
    </citation>
    <scope>NUCLEOTIDE SEQUENCE</scope>
    <source>
        <strain evidence="2">Expedition CK06-06</strain>
    </source>
</reference>
<evidence type="ECO:0008006" key="3">
    <source>
        <dbReference type="Google" id="ProtNLM"/>
    </source>
</evidence>
<feature type="non-terminal residue" evidence="2">
    <location>
        <position position="1"/>
    </location>
</feature>
<dbReference type="EMBL" id="BARU01000706">
    <property type="protein sequence ID" value="GAH24005.1"/>
    <property type="molecule type" value="Genomic_DNA"/>
</dbReference>
<dbReference type="InterPro" id="IPR044855">
    <property type="entry name" value="CoA-Trfase_III_dom3_sf"/>
</dbReference>
<proteinExistence type="predicted"/>
<dbReference type="InterPro" id="IPR023606">
    <property type="entry name" value="CoA-Trfase_III_dom_1_sf"/>
</dbReference>
<dbReference type="SUPFAM" id="SSF89796">
    <property type="entry name" value="CoA-transferase family III (CaiB/BaiF)"/>
    <property type="match status" value="1"/>
</dbReference>
<organism evidence="2">
    <name type="scientific">marine sediment metagenome</name>
    <dbReference type="NCBI Taxonomy" id="412755"/>
    <lineage>
        <taxon>unclassified sequences</taxon>
        <taxon>metagenomes</taxon>
        <taxon>ecological metagenomes</taxon>
    </lineage>
</organism>
<dbReference type="AlphaFoldDB" id="X1EUP9"/>
<name>X1EUP9_9ZZZZ</name>
<dbReference type="Gene3D" id="3.30.1540.10">
    <property type="entry name" value="formyl-coa transferase, domain 3"/>
    <property type="match status" value="1"/>
</dbReference>
<protein>
    <recommendedName>
        <fullName evidence="3">CoA transferase</fullName>
    </recommendedName>
</protein>
<dbReference type="PANTHER" id="PTHR48207:SF3">
    <property type="entry name" value="SUCCINATE--HYDROXYMETHYLGLUTARATE COA-TRANSFERASE"/>
    <property type="match status" value="1"/>
</dbReference>
<dbReference type="InterPro" id="IPR050483">
    <property type="entry name" value="CoA-transferase_III_domain"/>
</dbReference>
<comment type="caution">
    <text evidence="2">The sequence shown here is derived from an EMBL/GenBank/DDBJ whole genome shotgun (WGS) entry which is preliminary data.</text>
</comment>
<gene>
    <name evidence="2" type="ORF">S03H2_02180</name>
</gene>
<keyword evidence="1" id="KW-0808">Transferase</keyword>